<dbReference type="EMBL" id="CP049916">
    <property type="protein sequence ID" value="QIO08864.1"/>
    <property type="molecule type" value="Genomic_DNA"/>
</dbReference>
<dbReference type="RefSeq" id="WP_166324001.1">
    <property type="nucleotide sequence ID" value="NZ_CP049916.1"/>
</dbReference>
<dbReference type="InterPro" id="IPR028983">
    <property type="entry name" value="PA2201-like_C"/>
</dbReference>
<protein>
    <submittedName>
        <fullName evidence="2">DUF1911 domain-containing protein</fullName>
    </submittedName>
</protein>
<proteinExistence type="predicted"/>
<keyword evidence="3" id="KW-1185">Reference proteome</keyword>
<reference evidence="2 3" key="1">
    <citation type="submission" date="2020-03" db="EMBL/GenBank/DDBJ databases">
        <authorList>
            <person name="Zhu W."/>
        </authorList>
    </citation>
    <scope>NUCLEOTIDE SEQUENCE [LARGE SCALE GENOMIC DNA]</scope>
    <source>
        <strain evidence="2 3">185</strain>
    </source>
</reference>
<evidence type="ECO:0000313" key="2">
    <source>
        <dbReference type="EMBL" id="QIO08864.1"/>
    </source>
</evidence>
<evidence type="ECO:0000259" key="1">
    <source>
        <dbReference type="Pfam" id="PF08929"/>
    </source>
</evidence>
<gene>
    <name evidence="2" type="ORF">G8D99_07410</name>
</gene>
<accession>A0A6G8S407</accession>
<organism evidence="2 3">
    <name type="scientific">Acinetobacter lanii</name>
    <dbReference type="NCBI Taxonomy" id="2715163"/>
    <lineage>
        <taxon>Bacteria</taxon>
        <taxon>Pseudomonadati</taxon>
        <taxon>Pseudomonadota</taxon>
        <taxon>Gammaproteobacteria</taxon>
        <taxon>Moraxellales</taxon>
        <taxon>Moraxellaceae</taxon>
        <taxon>Acinetobacter</taxon>
    </lineage>
</organism>
<feature type="domain" description="PoNi C-terminal" evidence="1">
    <location>
        <begin position="148"/>
        <end position="253"/>
    </location>
</feature>
<dbReference type="InterPro" id="IPR015025">
    <property type="entry name" value="PoNi_C"/>
</dbReference>
<dbReference type="Gene3D" id="1.10.3920.10">
    <property type="entry name" value="PA2201 C-terminal domain-like"/>
    <property type="match status" value="1"/>
</dbReference>
<dbReference type="SUPFAM" id="SSF140731">
    <property type="entry name" value="PA2201 C-terminal domain-like"/>
    <property type="match status" value="1"/>
</dbReference>
<dbReference type="AlphaFoldDB" id="A0A6G8S407"/>
<name>A0A6G8S407_9GAMM</name>
<dbReference type="KEGG" id="alj:G8D99_07410"/>
<dbReference type="Proteomes" id="UP000501939">
    <property type="component" value="Chromosome"/>
</dbReference>
<evidence type="ECO:0000313" key="3">
    <source>
        <dbReference type="Proteomes" id="UP000501939"/>
    </source>
</evidence>
<sequence>MLKFKFNRRQQFLDESYYQSTRSELVSAIESFLSESNDDEDIEAGWVDSYSIASRYQFDLFILDYTAGKPIEYLRLEFDKVIELFKELSIKQRAYYKNNNFSVFDIEILDDYCVYIWIISLCYLLKRTDLLPLVANLVDGEDQENGGKDWIVEEFLAFNDDNRFDCSDVLFSNPYFELSNAFVTQDNKVSFKHLNKFLKKWYKDLSGAPWHDTHKSEGGYYGYWAFEAACAVILLEIENDKEFHEYLYYPKDLIEFYRTFKPSSAEIDLLTKYQKVSIQAGKKCPQSGYWFTIAKENTRQYFKQGEIFPDFESDWGDVYWQFDGEE</sequence>
<dbReference type="Pfam" id="PF08929">
    <property type="entry name" value="PoNi_C"/>
    <property type="match status" value="1"/>
</dbReference>